<dbReference type="InterPro" id="IPR029032">
    <property type="entry name" value="AhpD-like"/>
</dbReference>
<keyword evidence="4" id="KW-1185">Reference proteome</keyword>
<feature type="domain" description="Carboxymuconolactone decarboxylase-like" evidence="2">
    <location>
        <begin position="56"/>
        <end position="110"/>
    </location>
</feature>
<dbReference type="GO" id="GO:0051920">
    <property type="term" value="F:peroxiredoxin activity"/>
    <property type="evidence" value="ECO:0007669"/>
    <property type="project" value="InterPro"/>
</dbReference>
<dbReference type="RefSeq" id="WP_142713977.1">
    <property type="nucleotide sequence ID" value="NZ_FXTH01000005.1"/>
</dbReference>
<proteinExistence type="predicted"/>
<organism evidence="3 4">
    <name type="scientific">Fodinibius sediminis</name>
    <dbReference type="NCBI Taxonomy" id="1214077"/>
    <lineage>
        <taxon>Bacteria</taxon>
        <taxon>Pseudomonadati</taxon>
        <taxon>Balneolota</taxon>
        <taxon>Balneolia</taxon>
        <taxon>Balneolales</taxon>
        <taxon>Balneolaceae</taxon>
        <taxon>Fodinibius</taxon>
    </lineage>
</organism>
<name>A0A521CBH2_9BACT</name>
<evidence type="ECO:0000259" key="2">
    <source>
        <dbReference type="Pfam" id="PF02627"/>
    </source>
</evidence>
<evidence type="ECO:0000256" key="1">
    <source>
        <dbReference type="SAM" id="MobiDB-lite"/>
    </source>
</evidence>
<dbReference type="PANTHER" id="PTHR35446:SF3">
    <property type="entry name" value="CMD DOMAIN-CONTAINING PROTEIN"/>
    <property type="match status" value="1"/>
</dbReference>
<dbReference type="EMBL" id="FXTH01000005">
    <property type="protein sequence ID" value="SMO56766.1"/>
    <property type="molecule type" value="Genomic_DNA"/>
</dbReference>
<gene>
    <name evidence="3" type="ORF">SAMN06265218_105232</name>
</gene>
<sequence length="189" mass="21116">MSTQQSASLEPATLESAPAKSQELLQEAKDNLGFVPNMYKYMAQNPSLLNSYYRSYNAFREQAGFSPVEQEVILLSISFENRCHYCMAAHSFLAENASNVPEEVTEAIREGKEVPDARLAALSLLARSMVVNRGRPAKEELDAFFNAGYEEQHLLGIITAVGVKTFSNYMNHIVQTPVDKVFSDHSWSD</sequence>
<dbReference type="OrthoDB" id="9808310at2"/>
<keyword evidence="3" id="KW-0575">Peroxidase</keyword>
<dbReference type="SUPFAM" id="SSF69118">
    <property type="entry name" value="AhpD-like"/>
    <property type="match status" value="1"/>
</dbReference>
<dbReference type="Gene3D" id="1.20.1290.10">
    <property type="entry name" value="AhpD-like"/>
    <property type="match status" value="1"/>
</dbReference>
<accession>A0A521CBH2</accession>
<feature type="region of interest" description="Disordered" evidence="1">
    <location>
        <begin position="1"/>
        <end position="20"/>
    </location>
</feature>
<reference evidence="3 4" key="1">
    <citation type="submission" date="2017-05" db="EMBL/GenBank/DDBJ databases">
        <authorList>
            <person name="Varghese N."/>
            <person name="Submissions S."/>
        </authorList>
    </citation>
    <scope>NUCLEOTIDE SEQUENCE [LARGE SCALE GENOMIC DNA]</scope>
    <source>
        <strain evidence="3 4">DSM 21194</strain>
    </source>
</reference>
<evidence type="ECO:0000313" key="3">
    <source>
        <dbReference type="EMBL" id="SMO56766.1"/>
    </source>
</evidence>
<dbReference type="InterPro" id="IPR003779">
    <property type="entry name" value="CMD-like"/>
</dbReference>
<dbReference type="PANTHER" id="PTHR35446">
    <property type="entry name" value="SI:CH211-175M2.5"/>
    <property type="match status" value="1"/>
</dbReference>
<dbReference type="Proteomes" id="UP000317593">
    <property type="component" value="Unassembled WGS sequence"/>
</dbReference>
<dbReference type="AlphaFoldDB" id="A0A521CBH2"/>
<keyword evidence="3" id="KW-0560">Oxidoreductase</keyword>
<protein>
    <submittedName>
        <fullName evidence="3">Uncharacterized peroxidase-related enzyme</fullName>
    </submittedName>
</protein>
<evidence type="ECO:0000313" key="4">
    <source>
        <dbReference type="Proteomes" id="UP000317593"/>
    </source>
</evidence>
<dbReference type="Pfam" id="PF02627">
    <property type="entry name" value="CMD"/>
    <property type="match status" value="1"/>
</dbReference>